<feature type="compositionally biased region" description="Basic and acidic residues" evidence="1">
    <location>
        <begin position="60"/>
        <end position="75"/>
    </location>
</feature>
<keyword evidence="3" id="KW-1185">Reference proteome</keyword>
<comment type="caution">
    <text evidence="2">The sequence shown here is derived from an EMBL/GenBank/DDBJ whole genome shotgun (WGS) entry which is preliminary data.</text>
</comment>
<evidence type="ECO:0000313" key="3">
    <source>
        <dbReference type="Proteomes" id="UP000274822"/>
    </source>
</evidence>
<evidence type="ECO:0000313" key="2">
    <source>
        <dbReference type="EMBL" id="RUS33186.1"/>
    </source>
</evidence>
<proteinExistence type="predicted"/>
<organism evidence="2 3">
    <name type="scientific">Jimgerdemannia flammicorona</name>
    <dbReference type="NCBI Taxonomy" id="994334"/>
    <lineage>
        <taxon>Eukaryota</taxon>
        <taxon>Fungi</taxon>
        <taxon>Fungi incertae sedis</taxon>
        <taxon>Mucoromycota</taxon>
        <taxon>Mucoromycotina</taxon>
        <taxon>Endogonomycetes</taxon>
        <taxon>Endogonales</taxon>
        <taxon>Endogonaceae</taxon>
        <taxon>Jimgerdemannia</taxon>
    </lineage>
</organism>
<name>A0A433QTW2_9FUNG</name>
<gene>
    <name evidence="2" type="ORF">BC938DRAFT_472717</name>
</gene>
<feature type="compositionally biased region" description="Basic and acidic residues" evidence="1">
    <location>
        <begin position="82"/>
        <end position="96"/>
    </location>
</feature>
<feature type="region of interest" description="Disordered" evidence="1">
    <location>
        <begin position="56"/>
        <end position="96"/>
    </location>
</feature>
<sequence>MNLESVWTKVPLSEVKDVDDIKTETETKTPIIDKYGASQPIFKATNFNVEGPLEDIAAPYERKREQEESGSKQDPKNPWCPEHFRGEDVQDNRRGRQDRANDQVCILIVPLRHNPIAIFALHRVALKSRFSLTYALRVLQYSHRRPLQRPVRSANTWS</sequence>
<protein>
    <submittedName>
        <fullName evidence="2">Uncharacterized protein</fullName>
    </submittedName>
</protein>
<accession>A0A433QTW2</accession>
<reference evidence="2 3" key="1">
    <citation type="journal article" date="2018" name="New Phytol.">
        <title>Phylogenomics of Endogonaceae and evolution of mycorrhizas within Mucoromycota.</title>
        <authorList>
            <person name="Chang Y."/>
            <person name="Desiro A."/>
            <person name="Na H."/>
            <person name="Sandor L."/>
            <person name="Lipzen A."/>
            <person name="Clum A."/>
            <person name="Barry K."/>
            <person name="Grigoriev I.V."/>
            <person name="Martin F.M."/>
            <person name="Stajich J.E."/>
            <person name="Smith M.E."/>
            <person name="Bonito G."/>
            <person name="Spatafora J.W."/>
        </authorList>
    </citation>
    <scope>NUCLEOTIDE SEQUENCE [LARGE SCALE GENOMIC DNA]</scope>
    <source>
        <strain evidence="2 3">AD002</strain>
    </source>
</reference>
<dbReference type="Proteomes" id="UP000274822">
    <property type="component" value="Unassembled WGS sequence"/>
</dbReference>
<evidence type="ECO:0000256" key="1">
    <source>
        <dbReference type="SAM" id="MobiDB-lite"/>
    </source>
</evidence>
<dbReference type="AlphaFoldDB" id="A0A433QTW2"/>
<dbReference type="EMBL" id="RBNJ01001415">
    <property type="protein sequence ID" value="RUS33186.1"/>
    <property type="molecule type" value="Genomic_DNA"/>
</dbReference>